<protein>
    <submittedName>
        <fullName evidence="2">Uncharacterized protein</fullName>
    </submittedName>
</protein>
<evidence type="ECO:0000313" key="3">
    <source>
        <dbReference type="Proteomes" id="UP001215280"/>
    </source>
</evidence>
<evidence type="ECO:0000256" key="1">
    <source>
        <dbReference type="SAM" id="MobiDB-lite"/>
    </source>
</evidence>
<keyword evidence="3" id="KW-1185">Reference proteome</keyword>
<reference evidence="2" key="1">
    <citation type="submission" date="2023-03" db="EMBL/GenBank/DDBJ databases">
        <title>Massive genome expansion in bonnet fungi (Mycena s.s.) driven by repeated elements and novel gene families across ecological guilds.</title>
        <authorList>
            <consortium name="Lawrence Berkeley National Laboratory"/>
            <person name="Harder C.B."/>
            <person name="Miyauchi S."/>
            <person name="Viragh M."/>
            <person name="Kuo A."/>
            <person name="Thoen E."/>
            <person name="Andreopoulos B."/>
            <person name="Lu D."/>
            <person name="Skrede I."/>
            <person name="Drula E."/>
            <person name="Henrissat B."/>
            <person name="Morin E."/>
            <person name="Kohler A."/>
            <person name="Barry K."/>
            <person name="LaButti K."/>
            <person name="Morin E."/>
            <person name="Salamov A."/>
            <person name="Lipzen A."/>
            <person name="Mereny Z."/>
            <person name="Hegedus B."/>
            <person name="Baldrian P."/>
            <person name="Stursova M."/>
            <person name="Weitz H."/>
            <person name="Taylor A."/>
            <person name="Grigoriev I.V."/>
            <person name="Nagy L.G."/>
            <person name="Martin F."/>
            <person name="Kauserud H."/>
        </authorList>
    </citation>
    <scope>NUCLEOTIDE SEQUENCE</scope>
    <source>
        <strain evidence="2">CBHHK188m</strain>
    </source>
</reference>
<dbReference type="AlphaFoldDB" id="A0AAD7N3S9"/>
<feature type="region of interest" description="Disordered" evidence="1">
    <location>
        <begin position="25"/>
        <end position="56"/>
    </location>
</feature>
<organism evidence="2 3">
    <name type="scientific">Mycena maculata</name>
    <dbReference type="NCBI Taxonomy" id="230809"/>
    <lineage>
        <taxon>Eukaryota</taxon>
        <taxon>Fungi</taxon>
        <taxon>Dikarya</taxon>
        <taxon>Basidiomycota</taxon>
        <taxon>Agaricomycotina</taxon>
        <taxon>Agaricomycetes</taxon>
        <taxon>Agaricomycetidae</taxon>
        <taxon>Agaricales</taxon>
        <taxon>Marasmiineae</taxon>
        <taxon>Mycenaceae</taxon>
        <taxon>Mycena</taxon>
    </lineage>
</organism>
<comment type="caution">
    <text evidence="2">The sequence shown here is derived from an EMBL/GenBank/DDBJ whole genome shotgun (WGS) entry which is preliminary data.</text>
</comment>
<feature type="compositionally biased region" description="Polar residues" evidence="1">
    <location>
        <begin position="28"/>
        <end position="42"/>
    </location>
</feature>
<accession>A0AAD7N3S9</accession>
<gene>
    <name evidence="2" type="ORF">DFH07DRAFT_943071</name>
</gene>
<evidence type="ECO:0000313" key="2">
    <source>
        <dbReference type="EMBL" id="KAJ7744295.1"/>
    </source>
</evidence>
<sequence>MFRRPICSSKARSRAIRTLAPKSIAVPTRSTHSASAPKSISKNRPAAATAPKRSTQLSDVLTQSIAPLYVYGWRLKSHPIKPENRPKVHGILKRDLEFSNFQDWAAFAENLRNVPTGDLSLFPTLKGTVRLHSPEGVTRRLIQSALETETAYRAFVGGGGWREAKGRGYYDVVLMQVRKIMDMRDPNFLDKLYPDTRVNQPLRPSLIKIEPVSLPLAPPIPASPAPALTNADLETYVAPLIGNGWMIRGMMEPTVLGGRPSLTREFYFNDNASARQFLSAVVGMIPVPRSNRRPLAGVGVHLYTMEAPKVVVASLSAIAASASHEAGYGPSLADVRFAIELENEVAKNWAGRVDTTSAPRNRFVPKTTEDLWTHKLHRICPE</sequence>
<dbReference type="Proteomes" id="UP001215280">
    <property type="component" value="Unassembled WGS sequence"/>
</dbReference>
<proteinExistence type="predicted"/>
<dbReference type="EMBL" id="JARJLG010000108">
    <property type="protein sequence ID" value="KAJ7744295.1"/>
    <property type="molecule type" value="Genomic_DNA"/>
</dbReference>
<name>A0AAD7N3S9_9AGAR</name>